<dbReference type="Proteomes" id="UP000186091">
    <property type="component" value="Unassembled WGS sequence"/>
</dbReference>
<organism evidence="1 2">
    <name type="scientific">Corynebacterium glutamicum</name>
    <name type="common">Brevibacterium saccharolyticum</name>
    <dbReference type="NCBI Taxonomy" id="1718"/>
    <lineage>
        <taxon>Bacteria</taxon>
        <taxon>Bacillati</taxon>
        <taxon>Actinomycetota</taxon>
        <taxon>Actinomycetes</taxon>
        <taxon>Mycobacteriales</taxon>
        <taxon>Corynebacteriaceae</taxon>
        <taxon>Corynebacterium</taxon>
    </lineage>
</organism>
<dbReference type="AlphaFoldDB" id="A0AB36ICJ4"/>
<sequence length="83" mass="9705">MSDESIEEQEKELATLKAQIDELEKKDKQNKLIIEILSKAVEKNVAEAEAKRARNYPPNPLWCILRRRTFRMNVCIPPLILSR</sequence>
<dbReference type="RefSeq" id="WP_003855975.1">
    <property type="nucleotide sequence ID" value="NZ_JAAOYN010000001.1"/>
</dbReference>
<evidence type="ECO:0000313" key="2">
    <source>
        <dbReference type="Proteomes" id="UP000186091"/>
    </source>
</evidence>
<evidence type="ECO:0000313" key="1">
    <source>
        <dbReference type="EMBL" id="OKX84016.1"/>
    </source>
</evidence>
<accession>A0AB36ICJ4</accession>
<dbReference type="EMBL" id="LOQT01000011">
    <property type="protein sequence ID" value="OKX84016.1"/>
    <property type="molecule type" value="Genomic_DNA"/>
</dbReference>
<proteinExistence type="predicted"/>
<gene>
    <name evidence="1" type="ORF">AUP69_02030</name>
</gene>
<name>A0AB36ICJ4_CORGT</name>
<comment type="caution">
    <text evidence="1">The sequence shown here is derived from an EMBL/GenBank/DDBJ whole genome shotgun (WGS) entry which is preliminary data.</text>
</comment>
<reference evidence="1 2" key="1">
    <citation type="submission" date="2015-12" db="EMBL/GenBank/DDBJ databases">
        <title>Genome sequence of Corynebacterium AS 1.542.</title>
        <authorList>
            <person name="Yang J."/>
            <person name="Yang S."/>
        </authorList>
    </citation>
    <scope>NUCLEOTIDE SEQUENCE [LARGE SCALE GENOMIC DNA]</scope>
    <source>
        <strain evidence="1 2">AS 1.542</strain>
    </source>
</reference>
<protein>
    <submittedName>
        <fullName evidence="1">Uncharacterized protein</fullName>
    </submittedName>
</protein>